<evidence type="ECO:0000256" key="3">
    <source>
        <dbReference type="ARBA" id="ARBA00022692"/>
    </source>
</evidence>
<feature type="transmembrane region" description="Helical" evidence="6">
    <location>
        <begin position="169"/>
        <end position="184"/>
    </location>
</feature>
<gene>
    <name evidence="8" type="ORF">JOE69_000647</name>
</gene>
<protein>
    <submittedName>
        <fullName evidence="8">Lysylphosphatidylglycerol synthetase-like protein (DUF2156 family)</fullName>
    </submittedName>
</protein>
<dbReference type="Pfam" id="PF09924">
    <property type="entry name" value="LPG_synthase_C"/>
    <property type="match status" value="1"/>
</dbReference>
<keyword evidence="9" id="KW-1185">Reference proteome</keyword>
<evidence type="ECO:0000256" key="5">
    <source>
        <dbReference type="ARBA" id="ARBA00023136"/>
    </source>
</evidence>
<dbReference type="InterPro" id="IPR024320">
    <property type="entry name" value="LPG_synthase_C"/>
</dbReference>
<comment type="caution">
    <text evidence="8">The sequence shown here is derived from an EMBL/GenBank/DDBJ whole genome shotgun (WGS) entry which is preliminary data.</text>
</comment>
<evidence type="ECO:0000256" key="4">
    <source>
        <dbReference type="ARBA" id="ARBA00022989"/>
    </source>
</evidence>
<evidence type="ECO:0000313" key="8">
    <source>
        <dbReference type="EMBL" id="MDR6268409.1"/>
    </source>
</evidence>
<reference evidence="8 9" key="1">
    <citation type="submission" date="2023-07" db="EMBL/GenBank/DDBJ databases">
        <title>Sequencing the genomes of 1000 actinobacteria strains.</title>
        <authorList>
            <person name="Klenk H.-P."/>
        </authorList>
    </citation>
    <scope>NUCLEOTIDE SEQUENCE [LARGE SCALE GENOMIC DNA]</scope>
    <source>
        <strain evidence="8 9">DSM 14555</strain>
    </source>
</reference>
<evidence type="ECO:0000256" key="6">
    <source>
        <dbReference type="SAM" id="Phobius"/>
    </source>
</evidence>
<dbReference type="InterPro" id="IPR051211">
    <property type="entry name" value="PG_lysyltransferase"/>
</dbReference>
<accession>A0ABU1J8C1</accession>
<keyword evidence="2" id="KW-1003">Cell membrane</keyword>
<feature type="transmembrane region" description="Helical" evidence="6">
    <location>
        <begin position="459"/>
        <end position="482"/>
    </location>
</feature>
<feature type="domain" description="Phosphatidylglycerol lysyltransferase C-terminal" evidence="7">
    <location>
        <begin position="500"/>
        <end position="801"/>
    </location>
</feature>
<evidence type="ECO:0000256" key="1">
    <source>
        <dbReference type="ARBA" id="ARBA00004651"/>
    </source>
</evidence>
<feature type="transmembrane region" description="Helical" evidence="6">
    <location>
        <begin position="319"/>
        <end position="344"/>
    </location>
</feature>
<feature type="transmembrane region" description="Helical" evidence="6">
    <location>
        <begin position="105"/>
        <end position="123"/>
    </location>
</feature>
<dbReference type="PANTHER" id="PTHR34697">
    <property type="entry name" value="PHOSPHATIDYLGLYCEROL LYSYLTRANSFERASE"/>
    <property type="match status" value="1"/>
</dbReference>
<feature type="transmembrane region" description="Helical" evidence="6">
    <location>
        <begin position="293"/>
        <end position="312"/>
    </location>
</feature>
<evidence type="ECO:0000313" key="9">
    <source>
        <dbReference type="Proteomes" id="UP001185069"/>
    </source>
</evidence>
<dbReference type="PANTHER" id="PTHR34697:SF2">
    <property type="entry name" value="PHOSPHATIDYLGLYCEROL LYSYLTRANSFERASE"/>
    <property type="match status" value="1"/>
</dbReference>
<evidence type="ECO:0000256" key="2">
    <source>
        <dbReference type="ARBA" id="ARBA00022475"/>
    </source>
</evidence>
<feature type="transmembrane region" description="Helical" evidence="6">
    <location>
        <begin position="396"/>
        <end position="418"/>
    </location>
</feature>
<dbReference type="Proteomes" id="UP001185069">
    <property type="component" value="Unassembled WGS sequence"/>
</dbReference>
<keyword evidence="4 6" id="KW-1133">Transmembrane helix</keyword>
<dbReference type="EMBL" id="JAVDQF010000001">
    <property type="protein sequence ID" value="MDR6268409.1"/>
    <property type="molecule type" value="Genomic_DNA"/>
</dbReference>
<comment type="subcellular location">
    <subcellularLocation>
        <location evidence="1">Cell membrane</location>
        <topology evidence="1">Multi-pass membrane protein</topology>
    </subcellularLocation>
</comment>
<evidence type="ECO:0000259" key="7">
    <source>
        <dbReference type="Pfam" id="PF09924"/>
    </source>
</evidence>
<feature type="transmembrane region" description="Helical" evidence="6">
    <location>
        <begin position="29"/>
        <end position="49"/>
    </location>
</feature>
<feature type="transmembrane region" description="Helical" evidence="6">
    <location>
        <begin position="69"/>
        <end position="93"/>
    </location>
</feature>
<feature type="transmembrane region" description="Helical" evidence="6">
    <location>
        <begin position="356"/>
        <end position="380"/>
    </location>
</feature>
<organism evidence="8 9">
    <name type="scientific">Arthrobacter russicus</name>
    <dbReference type="NCBI Taxonomy" id="172040"/>
    <lineage>
        <taxon>Bacteria</taxon>
        <taxon>Bacillati</taxon>
        <taxon>Actinomycetota</taxon>
        <taxon>Actinomycetes</taxon>
        <taxon>Micrococcales</taxon>
        <taxon>Micrococcaceae</taxon>
        <taxon>Arthrobacter</taxon>
    </lineage>
</organism>
<keyword evidence="3 6" id="KW-0812">Transmembrane</keyword>
<name>A0ABU1J8C1_9MICC</name>
<keyword evidence="5 6" id="KW-0472">Membrane</keyword>
<feature type="transmembrane region" description="Helical" evidence="6">
    <location>
        <begin position="143"/>
        <end position="162"/>
    </location>
</feature>
<proteinExistence type="predicted"/>
<sequence>MALSSRTERRWPGPGDGWLAKSGRVAGRLPLTLVFLFALLVSAVVAALHPDLPLGYQLSGLRSGQWWTVFSGVLSVSSPVAWLTAVLLSAGLLGTLEYHAGSWRTLAIGAAGQLGALTLFGVLSQAAAQTGDGWLGSMVDVPLSGPWAMLASAGLAATAYLGPLWRRRFRVAILSVTAMLVAYVGHAATVFLLCGALIGLLLAWWLREVSSVSSFHRSTTREIRTIVAVVVAVFAVGPLAAALVRAPSGPLAIFRELVLNPIPTIGQLQSSCGDDVSQSCLQLAQGGGLGSSIGFALAVVPSLLLLVCAEGLRRGRRLALWLTVLIQCLVLAVGTVYLTLFAVIPHSGLRRHLGLVNVAAVHLLPIVLTPLAIVLLLLLLRRRFTVLTAARARNRFLLVAASSFVVLAAGYAAVWLAHDGWQRGGPGMLFAGLGRQFLPLPISPSLRHSLADSPPAEQIFFYLSGPLFWTVLLSGVLVLFWVRGSQTVQGRQERERARALVRRGGGSLSWMALWQNNHYWFSEDGKAGVAYQLHGGVALTLAGPFGEPPAAAAATAGFVEYCGQQGLIPCFYSVTDAESAWLVGQGFGRVQVAQETRLRLEGLEFVGKEWQNVRTAVNKAKKLGVTVLWSRYSELSVPLRYQLEQLSEDWAARKSMPEMGFTLGGLEELMDDEVLCALAIDDAGRLVGATSWLPVYRDGVVVSWTLDLMRRRADAFAGATEFLIASAILELRADVEVLSLSGSPLAKHAADESTPATGESPVLDRFLNLLGRAIEPVYGFRSLAHFKHRFKPEYRSLYLVYPDALDLPAIGNALSKAYLPGLSLRQTARLLRGLVRR</sequence>
<dbReference type="RefSeq" id="WP_309796062.1">
    <property type="nucleotide sequence ID" value="NZ_BAAAHY010000006.1"/>
</dbReference>